<evidence type="ECO:0000313" key="1">
    <source>
        <dbReference type="EMBL" id="AUX25637.1"/>
    </source>
</evidence>
<dbReference type="AlphaFoldDB" id="A0A4P2Q7X5"/>
<evidence type="ECO:0000313" key="2">
    <source>
        <dbReference type="Proteomes" id="UP000295781"/>
    </source>
</evidence>
<accession>A0A4P2Q7X5</accession>
<gene>
    <name evidence="1" type="ORF">SOCEGT47_061860</name>
</gene>
<protein>
    <recommendedName>
        <fullName evidence="3">DUF1287 domain-containing protein</fullName>
    </recommendedName>
</protein>
<dbReference type="Proteomes" id="UP000295781">
    <property type="component" value="Chromosome"/>
</dbReference>
<dbReference type="RefSeq" id="WP_165373446.1">
    <property type="nucleotide sequence ID" value="NZ_CP012670.1"/>
</dbReference>
<evidence type="ECO:0008006" key="3">
    <source>
        <dbReference type="Google" id="ProtNLM"/>
    </source>
</evidence>
<organism evidence="1 2">
    <name type="scientific">Sorangium cellulosum</name>
    <name type="common">Polyangium cellulosum</name>
    <dbReference type="NCBI Taxonomy" id="56"/>
    <lineage>
        <taxon>Bacteria</taxon>
        <taxon>Pseudomonadati</taxon>
        <taxon>Myxococcota</taxon>
        <taxon>Polyangia</taxon>
        <taxon>Polyangiales</taxon>
        <taxon>Polyangiaceae</taxon>
        <taxon>Sorangium</taxon>
    </lineage>
</organism>
<reference evidence="1 2" key="1">
    <citation type="submission" date="2015-09" db="EMBL/GenBank/DDBJ databases">
        <title>Sorangium comparison.</title>
        <authorList>
            <person name="Zaburannyi N."/>
            <person name="Bunk B."/>
            <person name="Overmann J."/>
            <person name="Mueller R."/>
        </authorList>
    </citation>
    <scope>NUCLEOTIDE SEQUENCE [LARGE SCALE GENOMIC DNA]</scope>
    <source>
        <strain evidence="1 2">So ceGT47</strain>
    </source>
</reference>
<sequence>MSSRFRAFVAAVPLLACSSPELAPREIRVAPAPAPALVSTPVPAAKSAPGRISAPAPAPAPLAGPAPAAASFNAIVARARLEVARGVTYDPAWVAIGYPGGDPAPDRGVCTDVVIRAVRAAGVDLQKMIHEDILARRAAYTTVERPDRNIDHRRVGPMLTYLRAHATPLPRTFDEAAVSTWKPGDIVVWALKPCPACAPDHVGIVSDRKGPRGIPLVLHNIGPRPSEDDALDAWTVLGHFRVQPAAAPEGVEEARSGSGS</sequence>
<dbReference type="EMBL" id="CP012670">
    <property type="protein sequence ID" value="AUX25637.1"/>
    <property type="molecule type" value="Genomic_DNA"/>
</dbReference>
<name>A0A4P2Q7X5_SORCE</name>
<dbReference type="InterPro" id="IPR009706">
    <property type="entry name" value="DUF1287"/>
</dbReference>
<dbReference type="Pfam" id="PF06940">
    <property type="entry name" value="DUF1287"/>
    <property type="match status" value="1"/>
</dbReference>
<proteinExistence type="predicted"/>